<evidence type="ECO:0000256" key="7">
    <source>
        <dbReference type="ARBA" id="ARBA00023186"/>
    </source>
</evidence>
<proteinExistence type="inferred from homology"/>
<dbReference type="Pfam" id="PF13624">
    <property type="entry name" value="SurA_N_3"/>
    <property type="match status" value="1"/>
</dbReference>
<evidence type="ECO:0000256" key="1">
    <source>
        <dbReference type="ARBA" id="ARBA00004382"/>
    </source>
</evidence>
<dbReference type="InterPro" id="IPR046357">
    <property type="entry name" value="PPIase_dom_sf"/>
</dbReference>
<evidence type="ECO:0000256" key="9">
    <source>
        <dbReference type="ARBA" id="ARBA00040743"/>
    </source>
</evidence>
<protein>
    <recommendedName>
        <fullName evidence="9">Periplasmic chaperone PpiD</fullName>
    </recommendedName>
    <alternativeName>
        <fullName evidence="10">Periplasmic folding chaperone</fullName>
    </alternativeName>
</protein>
<dbReference type="InterPro" id="IPR027304">
    <property type="entry name" value="Trigger_fact/SurA_dom_sf"/>
</dbReference>
<dbReference type="GO" id="GO:0003755">
    <property type="term" value="F:peptidyl-prolyl cis-trans isomerase activity"/>
    <property type="evidence" value="ECO:0007669"/>
    <property type="project" value="UniProtKB-KW"/>
</dbReference>
<evidence type="ECO:0000256" key="6">
    <source>
        <dbReference type="ARBA" id="ARBA00023136"/>
    </source>
</evidence>
<keyword evidence="6 12" id="KW-0472">Membrane</keyword>
<evidence type="ECO:0000256" key="3">
    <source>
        <dbReference type="ARBA" id="ARBA00022519"/>
    </source>
</evidence>
<dbReference type="PANTHER" id="PTHR47529">
    <property type="entry name" value="PEPTIDYL-PROLYL CIS-TRANS ISOMERASE D"/>
    <property type="match status" value="1"/>
</dbReference>
<sequence length="614" mass="72735">MTKYLKLRSTHIIVKCILGIIILSLILTTINSYMYQDSEKYVATVNGEKISLNTFQNMYSIEQERYKKILGERYFQLIKNKKFIKESYNYILSQLINNVLLEQYVKKNKLEVDDNKIKEIIKNSNLFKNNNVFDKGKYFNYLSSINLRHDEYINLIKKKLNTEALVNTISDSSFILQEEKENIIRLLSEKRMIKKAFLNFDFLIEQQNVNDLELQNYFYKYKKNFYTPEQFKVDFVQIKLNKFRTTCNKKEIIQWYIKNIKKYFTKEKRKFSIIQIKSKNDALSILSELHNNKSFSSIAKDKSVDPISSKKGGDIGWIDIDSIPSEIKTANLNHENQISDIIPFQNQFLIIKLDKIIQSNQKKLSEVYNNIKKEIQTKKSLHLYHTIQKKISDVIKHNPNELNKILKKNNIFLQNTDWFDKNSIPRILNISDIKKIIFNKKEKSHLHFIALKNNQSFLIKVKGFKNKKMQIFNDVKEKIKHKLKTLKAIEAAKKISKKIILELKQGSKNLFKKYNLHFNNSEIISRYDTNPMTSIIFSLPHPKNGNKTYALYQHKNKKITIILLDKVYNKNFSEKEKSIISDYLEKNCIETIFNSILQNLHETSIIKYEKIEAI</sequence>
<keyword evidence="7" id="KW-0143">Chaperone</keyword>
<evidence type="ECO:0000256" key="12">
    <source>
        <dbReference type="SAM" id="Phobius"/>
    </source>
</evidence>
<dbReference type="AlphaFoldDB" id="A0A4D6Y0U9"/>
<dbReference type="InterPro" id="IPR000297">
    <property type="entry name" value="PPIase_PpiC"/>
</dbReference>
<evidence type="ECO:0000313" key="14">
    <source>
        <dbReference type="EMBL" id="QCI22309.1"/>
    </source>
</evidence>
<reference evidence="14 15" key="1">
    <citation type="submission" date="2018-12" db="EMBL/GenBank/DDBJ databases">
        <authorList>
            <person name="Chong R.A."/>
        </authorList>
    </citation>
    <scope>NUCLEOTIDE SEQUENCE [LARGE SCALE GENOMIC DNA]</scope>
    <source>
        <strain evidence="14 15">Lps</strain>
    </source>
</reference>
<keyword evidence="4 12" id="KW-0812">Transmembrane</keyword>
<evidence type="ECO:0000256" key="10">
    <source>
        <dbReference type="ARBA" id="ARBA00042775"/>
    </source>
</evidence>
<dbReference type="OrthoDB" id="9812372at2"/>
<evidence type="ECO:0000256" key="4">
    <source>
        <dbReference type="ARBA" id="ARBA00022692"/>
    </source>
</evidence>
<dbReference type="RefSeq" id="WP_158356151.1">
    <property type="nucleotide sequence ID" value="NZ_CP034870.1"/>
</dbReference>
<feature type="transmembrane region" description="Helical" evidence="12">
    <location>
        <begin position="12"/>
        <end position="35"/>
    </location>
</feature>
<keyword evidence="11" id="KW-0697">Rotamase</keyword>
<evidence type="ECO:0000313" key="15">
    <source>
        <dbReference type="Proteomes" id="UP000298564"/>
    </source>
</evidence>
<reference evidence="14 15" key="2">
    <citation type="submission" date="2019-05" db="EMBL/GenBank/DDBJ databases">
        <title>Genome evolution of the obligate endosymbiont Buchnera aphidicola.</title>
        <authorList>
            <person name="Moran N.A."/>
        </authorList>
    </citation>
    <scope>NUCLEOTIDE SEQUENCE [LARGE SCALE GENOMIC DNA]</scope>
    <source>
        <strain evidence="14 15">Lps</strain>
    </source>
</reference>
<evidence type="ECO:0000256" key="5">
    <source>
        <dbReference type="ARBA" id="ARBA00022989"/>
    </source>
</evidence>
<dbReference type="InterPro" id="IPR052029">
    <property type="entry name" value="PpiD_chaperone"/>
</dbReference>
<dbReference type="EMBL" id="CP034870">
    <property type="protein sequence ID" value="QCI22309.1"/>
    <property type="molecule type" value="Genomic_DNA"/>
</dbReference>
<gene>
    <name evidence="14" type="ORF">D9V70_02455</name>
</gene>
<dbReference type="Gene3D" id="1.10.4030.10">
    <property type="entry name" value="Porin chaperone SurA, peptide-binding domain"/>
    <property type="match status" value="1"/>
</dbReference>
<feature type="domain" description="PpiC" evidence="13">
    <location>
        <begin position="266"/>
        <end position="355"/>
    </location>
</feature>
<evidence type="ECO:0000256" key="11">
    <source>
        <dbReference type="PROSITE-ProRule" id="PRU00278"/>
    </source>
</evidence>
<keyword evidence="11 14" id="KW-0413">Isomerase</keyword>
<evidence type="ECO:0000259" key="13">
    <source>
        <dbReference type="PROSITE" id="PS50198"/>
    </source>
</evidence>
<dbReference type="SUPFAM" id="SSF109998">
    <property type="entry name" value="Triger factor/SurA peptide-binding domain-like"/>
    <property type="match status" value="1"/>
</dbReference>
<dbReference type="Proteomes" id="UP000298564">
    <property type="component" value="Chromosome"/>
</dbReference>
<evidence type="ECO:0000256" key="2">
    <source>
        <dbReference type="ARBA" id="ARBA00022475"/>
    </source>
</evidence>
<organism evidence="14 15">
    <name type="scientific">Buchnera aphidicola</name>
    <name type="common">Lipaphis pseudobrassicae</name>
    <dbReference type="NCBI Taxonomy" id="1258543"/>
    <lineage>
        <taxon>Bacteria</taxon>
        <taxon>Pseudomonadati</taxon>
        <taxon>Pseudomonadota</taxon>
        <taxon>Gammaproteobacteria</taxon>
        <taxon>Enterobacterales</taxon>
        <taxon>Erwiniaceae</taxon>
        <taxon>Buchnera</taxon>
    </lineage>
</organism>
<dbReference type="PROSITE" id="PS50198">
    <property type="entry name" value="PPIC_PPIASE_2"/>
    <property type="match status" value="1"/>
</dbReference>
<evidence type="ECO:0000256" key="8">
    <source>
        <dbReference type="ARBA" id="ARBA00038408"/>
    </source>
</evidence>
<name>A0A4D6Y0U9_9GAMM</name>
<comment type="subcellular location">
    <subcellularLocation>
        <location evidence="1">Cell inner membrane</location>
        <topology evidence="1">Single-pass type II membrane protein</topology>
        <orientation evidence="1">Periplasmic side</orientation>
    </subcellularLocation>
</comment>
<dbReference type="SUPFAM" id="SSF54534">
    <property type="entry name" value="FKBP-like"/>
    <property type="match status" value="1"/>
</dbReference>
<comment type="similarity">
    <text evidence="8">Belongs to the PpiD chaperone family.</text>
</comment>
<dbReference type="PANTHER" id="PTHR47529:SF1">
    <property type="entry name" value="PERIPLASMIC CHAPERONE PPID"/>
    <property type="match status" value="1"/>
</dbReference>
<accession>A0A4D6Y0U9</accession>
<keyword evidence="3" id="KW-0997">Cell inner membrane</keyword>
<dbReference type="Gene3D" id="3.10.50.40">
    <property type="match status" value="1"/>
</dbReference>
<dbReference type="GO" id="GO:0005886">
    <property type="term" value="C:plasma membrane"/>
    <property type="evidence" value="ECO:0007669"/>
    <property type="project" value="UniProtKB-SubCell"/>
</dbReference>
<dbReference type="Pfam" id="PF13145">
    <property type="entry name" value="Rotamase_2"/>
    <property type="match status" value="1"/>
</dbReference>
<keyword evidence="2" id="KW-1003">Cell membrane</keyword>
<keyword evidence="5 12" id="KW-1133">Transmembrane helix</keyword>